<comment type="catalytic activity">
    <reaction evidence="19">
        <text>N(6)-carboxybiotinyl-L-lysyl-[protein] + acetyl-CoA = N(6)-biotinyl-L-lysyl-[protein] + malonyl-CoA</text>
        <dbReference type="Rhea" id="RHEA:54728"/>
        <dbReference type="Rhea" id="RHEA-COMP:10505"/>
        <dbReference type="Rhea" id="RHEA-COMP:10506"/>
        <dbReference type="ChEBI" id="CHEBI:57288"/>
        <dbReference type="ChEBI" id="CHEBI:57384"/>
        <dbReference type="ChEBI" id="CHEBI:83144"/>
        <dbReference type="ChEBI" id="CHEBI:83145"/>
        <dbReference type="EC" id="2.1.3.15"/>
    </reaction>
</comment>
<evidence type="ECO:0000256" key="19">
    <source>
        <dbReference type="ARBA" id="ARBA00049152"/>
    </source>
</evidence>
<dbReference type="InterPro" id="IPR000438">
    <property type="entry name" value="Acetyl_CoA_COase_Trfase_b_su"/>
</dbReference>
<comment type="similarity">
    <text evidence="5">In the N-terminal section; belongs to the AccD/PCCB family.</text>
</comment>
<evidence type="ECO:0000256" key="4">
    <source>
        <dbReference type="ARBA" id="ARBA00006276"/>
    </source>
</evidence>
<dbReference type="EMBL" id="VLJV01000001">
    <property type="protein sequence ID" value="TWH22266.1"/>
    <property type="molecule type" value="Genomic_DNA"/>
</dbReference>
<dbReference type="RefSeq" id="WP_030532836.1">
    <property type="nucleotide sequence ID" value="NZ_JOIJ01000010.1"/>
</dbReference>
<evidence type="ECO:0000256" key="13">
    <source>
        <dbReference type="ARBA" id="ARBA00022771"/>
    </source>
</evidence>
<comment type="cofactor">
    <cofactor evidence="1">
        <name>Zn(2+)</name>
        <dbReference type="ChEBI" id="CHEBI:29105"/>
    </cofactor>
</comment>
<proteinExistence type="inferred from homology"/>
<dbReference type="GO" id="GO:0003989">
    <property type="term" value="F:acetyl-CoA carboxylase activity"/>
    <property type="evidence" value="ECO:0007669"/>
    <property type="project" value="InterPro"/>
</dbReference>
<protein>
    <recommendedName>
        <fullName evidence="8">Acetyl-coenzyme A carboxylase carboxyl transferase subunits beta/alpha</fullName>
        <ecNumber evidence="7">2.1.3.15</ecNumber>
    </recommendedName>
</protein>
<dbReference type="InterPro" id="IPR029045">
    <property type="entry name" value="ClpP/crotonase-like_dom_sf"/>
</dbReference>
<dbReference type="GO" id="GO:0006633">
    <property type="term" value="P:fatty acid biosynthetic process"/>
    <property type="evidence" value="ECO:0007669"/>
    <property type="project" value="UniProtKB-KW"/>
</dbReference>
<evidence type="ECO:0000256" key="12">
    <source>
        <dbReference type="ARBA" id="ARBA00022741"/>
    </source>
</evidence>
<keyword evidence="15" id="KW-0067">ATP-binding</keyword>
<keyword evidence="9" id="KW-0963">Cytoplasm</keyword>
<dbReference type="SUPFAM" id="SSF52096">
    <property type="entry name" value="ClpP/crotonase"/>
    <property type="match status" value="2"/>
</dbReference>
<keyword evidence="11 22" id="KW-0808">Transferase</keyword>
<dbReference type="PROSITE" id="PS50989">
    <property type="entry name" value="COA_CT_CTER"/>
    <property type="match status" value="1"/>
</dbReference>
<evidence type="ECO:0000313" key="22">
    <source>
        <dbReference type="EMBL" id="TWH22266.1"/>
    </source>
</evidence>
<accession>A0A660CFZ5</accession>
<dbReference type="EC" id="2.1.3.15" evidence="7"/>
<evidence type="ECO:0000256" key="10">
    <source>
        <dbReference type="ARBA" id="ARBA00022516"/>
    </source>
</evidence>
<dbReference type="GO" id="GO:0008270">
    <property type="term" value="F:zinc ion binding"/>
    <property type="evidence" value="ECO:0007669"/>
    <property type="project" value="UniProtKB-KW"/>
</dbReference>
<keyword evidence="17" id="KW-0275">Fatty acid biosynthesis</keyword>
<dbReference type="PANTHER" id="PTHR42853">
    <property type="entry name" value="ACETYL-COENZYME A CARBOXYLASE CARBOXYL TRANSFERASE SUBUNIT ALPHA"/>
    <property type="match status" value="1"/>
</dbReference>
<evidence type="ECO:0000256" key="16">
    <source>
        <dbReference type="ARBA" id="ARBA00023098"/>
    </source>
</evidence>
<dbReference type="GO" id="GO:0005524">
    <property type="term" value="F:ATP binding"/>
    <property type="evidence" value="ECO:0007669"/>
    <property type="project" value="UniProtKB-KW"/>
</dbReference>
<evidence type="ECO:0000256" key="2">
    <source>
        <dbReference type="ARBA" id="ARBA00004496"/>
    </source>
</evidence>
<evidence type="ECO:0000259" key="20">
    <source>
        <dbReference type="PROSITE" id="PS50980"/>
    </source>
</evidence>
<dbReference type="UniPathway" id="UPA00655">
    <property type="reaction ID" value="UER00711"/>
</dbReference>
<gene>
    <name evidence="22" type="ORF">JD82_04143</name>
</gene>
<comment type="function">
    <text evidence="18">Component of the acetyl coenzyme A carboxylase (ACC) complex. Biotin carboxylase (BC) catalyzes the carboxylation of biotin on its carrier protein (BCCP) and then the CO(2) group is transferred by the transcarboxylase to acetyl-CoA to form malonyl-CoA.</text>
</comment>
<comment type="pathway">
    <text evidence="3">Lipid metabolism; malonyl-CoA biosynthesis; malonyl-CoA from acetyl-CoA: step 1/1.</text>
</comment>
<comment type="subunit">
    <text evidence="6">Acetyl-CoA carboxylase is a heterotetramer composed of biotin carboxyl carrier protein (AccB), biotin carboxylase (AccC) and two subunits of ACCase subunit beta/alpha.</text>
</comment>
<keyword evidence="13" id="KW-0862">Zinc</keyword>
<dbReference type="AlphaFoldDB" id="A0A660CFZ5"/>
<keyword evidence="13" id="KW-0863">Zinc-finger</keyword>
<keyword evidence="14" id="KW-0276">Fatty acid metabolism</keyword>
<dbReference type="InterPro" id="IPR011762">
    <property type="entry name" value="COA_CT_N"/>
</dbReference>
<keyword evidence="12" id="KW-0547">Nucleotide-binding</keyword>
<dbReference type="InterPro" id="IPR011763">
    <property type="entry name" value="COA_CT_C"/>
</dbReference>
<evidence type="ECO:0000256" key="14">
    <source>
        <dbReference type="ARBA" id="ARBA00022832"/>
    </source>
</evidence>
<dbReference type="GO" id="GO:2001295">
    <property type="term" value="P:malonyl-CoA biosynthetic process"/>
    <property type="evidence" value="ECO:0007669"/>
    <property type="project" value="UniProtKB-UniPathway"/>
</dbReference>
<dbReference type="PROSITE" id="PS50980">
    <property type="entry name" value="COA_CT_NTER"/>
    <property type="match status" value="1"/>
</dbReference>
<evidence type="ECO:0000256" key="17">
    <source>
        <dbReference type="ARBA" id="ARBA00023160"/>
    </source>
</evidence>
<keyword evidence="16" id="KW-0443">Lipid metabolism</keyword>
<reference evidence="22 23" key="1">
    <citation type="submission" date="2019-07" db="EMBL/GenBank/DDBJ databases">
        <title>R&amp;d 2014.</title>
        <authorList>
            <person name="Klenk H.-P."/>
        </authorList>
    </citation>
    <scope>NUCLEOTIDE SEQUENCE [LARGE SCALE GENOMIC DNA]</scope>
    <source>
        <strain evidence="22 23">DSM 43194</strain>
    </source>
</reference>
<dbReference type="PANTHER" id="PTHR42853:SF3">
    <property type="entry name" value="ACETYL-COENZYME A CARBOXYLASE CARBOXYL TRANSFERASE SUBUNIT ALPHA, CHLOROPLASTIC"/>
    <property type="match status" value="1"/>
</dbReference>
<dbReference type="Pfam" id="PF03255">
    <property type="entry name" value="ACCA"/>
    <property type="match status" value="1"/>
</dbReference>
<dbReference type="Proteomes" id="UP000317303">
    <property type="component" value="Unassembled WGS sequence"/>
</dbReference>
<evidence type="ECO:0000256" key="9">
    <source>
        <dbReference type="ARBA" id="ARBA00022490"/>
    </source>
</evidence>
<evidence type="ECO:0000256" key="3">
    <source>
        <dbReference type="ARBA" id="ARBA00004956"/>
    </source>
</evidence>
<evidence type="ECO:0000256" key="18">
    <source>
        <dbReference type="ARBA" id="ARBA00025280"/>
    </source>
</evidence>
<dbReference type="GO" id="GO:0016743">
    <property type="term" value="F:carboxyl- or carbamoyltransferase activity"/>
    <property type="evidence" value="ECO:0007669"/>
    <property type="project" value="InterPro"/>
</dbReference>
<dbReference type="Gene3D" id="3.90.226.10">
    <property type="entry name" value="2-enoyl-CoA Hydratase, Chain A, domain 1"/>
    <property type="match status" value="2"/>
</dbReference>
<dbReference type="Pfam" id="PF01039">
    <property type="entry name" value="Carboxyl_trans"/>
    <property type="match status" value="1"/>
</dbReference>
<comment type="subcellular location">
    <subcellularLocation>
        <location evidence="2">Cytoplasm</location>
    </subcellularLocation>
</comment>
<evidence type="ECO:0000256" key="7">
    <source>
        <dbReference type="ARBA" id="ARBA00011883"/>
    </source>
</evidence>
<comment type="caution">
    <text evidence="22">The sequence shown here is derived from an EMBL/GenBank/DDBJ whole genome shotgun (WGS) entry which is preliminary data.</text>
</comment>
<comment type="similarity">
    <text evidence="4">In the C-terminal section; belongs to the AccA family.</text>
</comment>
<evidence type="ECO:0000256" key="11">
    <source>
        <dbReference type="ARBA" id="ARBA00022679"/>
    </source>
</evidence>
<feature type="domain" description="CoA carboxyltransferase C-terminal" evidence="21">
    <location>
        <begin position="231"/>
        <end position="442"/>
    </location>
</feature>
<organism evidence="22 23">
    <name type="scientific">Prauserella rugosa</name>
    <dbReference type="NCBI Taxonomy" id="43354"/>
    <lineage>
        <taxon>Bacteria</taxon>
        <taxon>Bacillati</taxon>
        <taxon>Actinomycetota</taxon>
        <taxon>Actinomycetes</taxon>
        <taxon>Pseudonocardiales</taxon>
        <taxon>Pseudonocardiaceae</taxon>
        <taxon>Prauserella</taxon>
    </lineage>
</organism>
<keyword evidence="10" id="KW-0444">Lipid biosynthesis</keyword>
<evidence type="ECO:0000256" key="8">
    <source>
        <dbReference type="ARBA" id="ARBA00018312"/>
    </source>
</evidence>
<evidence type="ECO:0000259" key="21">
    <source>
        <dbReference type="PROSITE" id="PS50989"/>
    </source>
</evidence>
<keyword evidence="13" id="KW-0479">Metal-binding</keyword>
<sequence>MPETARQLLGSLTPAFAELAYDDAADSGVDGPIGWDGYDAARDRAAGRTGESESVLCGVGAVDGVETMLIAFEFGFLGGSIGERTGLRIERAFARARELRLPVVSLIATGGSRMQEGMRALTQLQRIARASGQAREAGLPRIAVLRDPATGGGWATLGAGADVTLAVTGAQVGFAGSRVRPEGHPDGYAAYTAEGQHRAGHVDLVVDPADLPRRLGRWLRLLTAPSADPAPPPAPLGATAPPASGWDAVQAARSPHRPRAESYLDSYFEWREDISGDRCGGVDSGVSCGFGRRDGVTIAYAAQCGTPTTPAGFRTAARLVRLASRLGVPVLTLVDTPGAANDADAERAGVGPAIAEMFDAVASAAVPVTTLVIGEGGSGGALAFAAAGRTWITPDAYFSVTSPEAAARILKRNPGDVPATAGQLRLSPQDLVDLGIAEGITG</sequence>
<dbReference type="InterPro" id="IPR034733">
    <property type="entry name" value="AcCoA_carboxyl_beta"/>
</dbReference>
<name>A0A660CFZ5_9PSEU</name>
<evidence type="ECO:0000313" key="23">
    <source>
        <dbReference type="Proteomes" id="UP000317303"/>
    </source>
</evidence>
<dbReference type="PRINTS" id="PR01070">
    <property type="entry name" value="ACCCTRFRASEB"/>
</dbReference>
<evidence type="ECO:0000256" key="15">
    <source>
        <dbReference type="ARBA" id="ARBA00022840"/>
    </source>
</evidence>
<keyword evidence="23" id="KW-1185">Reference proteome</keyword>
<dbReference type="GO" id="GO:0009317">
    <property type="term" value="C:acetyl-CoA carboxylase complex"/>
    <property type="evidence" value="ECO:0007669"/>
    <property type="project" value="InterPro"/>
</dbReference>
<dbReference type="InterPro" id="IPR001095">
    <property type="entry name" value="Acetyl_CoA_COase_a_su"/>
</dbReference>
<evidence type="ECO:0000256" key="6">
    <source>
        <dbReference type="ARBA" id="ARBA00011664"/>
    </source>
</evidence>
<evidence type="ECO:0000256" key="1">
    <source>
        <dbReference type="ARBA" id="ARBA00001947"/>
    </source>
</evidence>
<dbReference type="OrthoDB" id="9772975at2"/>
<evidence type="ECO:0000256" key="5">
    <source>
        <dbReference type="ARBA" id="ARBA00010284"/>
    </source>
</evidence>
<feature type="domain" description="CoA carboxyltransferase N-terminal" evidence="20">
    <location>
        <begin position="1"/>
        <end position="237"/>
    </location>
</feature>